<evidence type="ECO:0000313" key="4">
    <source>
        <dbReference type="EMBL" id="GAB61344.1"/>
    </source>
</evidence>
<dbReference type="GO" id="GO:0016740">
    <property type="term" value="F:transferase activity"/>
    <property type="evidence" value="ECO:0007669"/>
    <property type="project" value="UniProtKB-KW"/>
</dbReference>
<feature type="domain" description="Methyltransferase" evidence="3">
    <location>
        <begin position="70"/>
        <end position="157"/>
    </location>
</feature>
<evidence type="ECO:0000259" key="3">
    <source>
        <dbReference type="Pfam" id="PF13649"/>
    </source>
</evidence>
<dbReference type="InterPro" id="IPR041698">
    <property type="entry name" value="Methyltransf_25"/>
</dbReference>
<evidence type="ECO:0000313" key="5">
    <source>
        <dbReference type="Proteomes" id="UP000002985"/>
    </source>
</evidence>
<reference evidence="4 5" key="1">
    <citation type="journal article" date="2012" name="FEBS Lett.">
        <title>Anammox organism KSU-1 expresses a NirK-type copper-containing nitrite reductase instead of a NirS-type with cytochrome cd1.</title>
        <authorList>
            <person name="Hira D."/>
            <person name="Toh H."/>
            <person name="Migita C.T."/>
            <person name="Okubo H."/>
            <person name="Nishiyama T."/>
            <person name="Hattori M."/>
            <person name="Furukawa K."/>
            <person name="Fujii T."/>
        </authorList>
    </citation>
    <scope>NUCLEOTIDE SEQUENCE [LARGE SCALE GENOMIC DNA]</scope>
</reference>
<name>I3IHZ9_9BACT</name>
<dbReference type="EMBL" id="BAFH01000002">
    <property type="protein sequence ID" value="GAB61344.1"/>
    <property type="molecule type" value="Genomic_DNA"/>
</dbReference>
<dbReference type="Pfam" id="PF13649">
    <property type="entry name" value="Methyltransf_25"/>
    <property type="match status" value="1"/>
</dbReference>
<keyword evidence="2" id="KW-0472">Membrane</keyword>
<feature type="transmembrane region" description="Helical" evidence="2">
    <location>
        <begin position="7"/>
        <end position="26"/>
    </location>
</feature>
<keyword evidence="1" id="KW-0808">Transferase</keyword>
<dbReference type="InterPro" id="IPR029063">
    <property type="entry name" value="SAM-dependent_MTases_sf"/>
</dbReference>
<dbReference type="AlphaFoldDB" id="I3IHZ9"/>
<organism evidence="4 5">
    <name type="scientific">Candidatus Jettenia caeni</name>
    <dbReference type="NCBI Taxonomy" id="247490"/>
    <lineage>
        <taxon>Bacteria</taxon>
        <taxon>Pseudomonadati</taxon>
        <taxon>Planctomycetota</taxon>
        <taxon>Candidatus Brocadiia</taxon>
        <taxon>Candidatus Brocadiales</taxon>
        <taxon>Candidatus Brocadiaceae</taxon>
        <taxon>Candidatus Jettenia</taxon>
    </lineage>
</organism>
<dbReference type="OrthoDB" id="9804312at2"/>
<accession>I3IHZ9</accession>
<evidence type="ECO:0000256" key="1">
    <source>
        <dbReference type="ARBA" id="ARBA00022679"/>
    </source>
</evidence>
<proteinExistence type="predicted"/>
<dbReference type="PANTHER" id="PTHR43861:SF3">
    <property type="entry name" value="PUTATIVE (AFU_ORTHOLOGUE AFUA_2G14390)-RELATED"/>
    <property type="match status" value="1"/>
</dbReference>
<dbReference type="Gene3D" id="3.40.50.150">
    <property type="entry name" value="Vaccinia Virus protein VP39"/>
    <property type="match status" value="1"/>
</dbReference>
<sequence length="218" mass="25379">MYIYEKYILYFTICLFIIICIFTKYISLVFADEQDKLFWDKRYGTEAFIYGKEPVEFLKEHIDILPKGKVLDIAMGEGRNAVFLAKNGFDVDGCDISEVAINKAQKLAKENNVNIRAFVADMEIYKLPKNAYDVIACFYYLQRDLMPQIKEALKPGGMIIYETYTMENKECGFEGPKNKDYLLESNELLHLFTDLKIIYYRELIIDNKKAIASLIAKK</sequence>
<protein>
    <recommendedName>
        <fullName evidence="3">Methyltransferase domain-containing protein</fullName>
    </recommendedName>
</protein>
<dbReference type="CDD" id="cd02440">
    <property type="entry name" value="AdoMet_MTases"/>
    <property type="match status" value="1"/>
</dbReference>
<gene>
    <name evidence="4" type="ORF">KSU1_B0487</name>
</gene>
<dbReference type="Proteomes" id="UP000002985">
    <property type="component" value="Unassembled WGS sequence"/>
</dbReference>
<dbReference type="PANTHER" id="PTHR43861">
    <property type="entry name" value="TRANS-ACONITATE 2-METHYLTRANSFERASE-RELATED"/>
    <property type="match status" value="1"/>
</dbReference>
<dbReference type="eggNOG" id="COG2226">
    <property type="taxonomic scope" value="Bacteria"/>
</dbReference>
<keyword evidence="5" id="KW-1185">Reference proteome</keyword>
<comment type="caution">
    <text evidence="4">The sequence shown here is derived from an EMBL/GenBank/DDBJ whole genome shotgun (WGS) entry which is preliminary data.</text>
</comment>
<keyword evidence="2" id="KW-1133">Transmembrane helix</keyword>
<keyword evidence="2" id="KW-0812">Transmembrane</keyword>
<dbReference type="SUPFAM" id="SSF53335">
    <property type="entry name" value="S-adenosyl-L-methionine-dependent methyltransferases"/>
    <property type="match status" value="1"/>
</dbReference>
<evidence type="ECO:0000256" key="2">
    <source>
        <dbReference type="SAM" id="Phobius"/>
    </source>
</evidence>
<dbReference type="STRING" id="247490.KSU1_B0487"/>